<dbReference type="AlphaFoldDB" id="A0A540WV83"/>
<organism evidence="3 4">
    <name type="scientific">Myxococcus llanfairpwllgwyngyllgogerychwyrndrobwllllantysiliogogogochensis</name>
    <dbReference type="NCBI Taxonomy" id="2590453"/>
    <lineage>
        <taxon>Bacteria</taxon>
        <taxon>Pseudomonadati</taxon>
        <taxon>Myxococcota</taxon>
        <taxon>Myxococcia</taxon>
        <taxon>Myxococcales</taxon>
        <taxon>Cystobacterineae</taxon>
        <taxon>Myxococcaceae</taxon>
        <taxon>Myxococcus</taxon>
    </lineage>
</organism>
<protein>
    <submittedName>
        <fullName evidence="3">MBL fold metallo-hydrolase</fullName>
    </submittedName>
</protein>
<comment type="caution">
    <text evidence="3">The sequence shown here is derived from an EMBL/GenBank/DDBJ whole genome shotgun (WGS) entry which is preliminary data.</text>
</comment>
<dbReference type="SUPFAM" id="SSF56281">
    <property type="entry name" value="Metallo-hydrolase/oxidoreductase"/>
    <property type="match status" value="1"/>
</dbReference>
<dbReference type="Proteomes" id="UP000315369">
    <property type="component" value="Unassembled WGS sequence"/>
</dbReference>
<dbReference type="PANTHER" id="PTHR42951:SF4">
    <property type="entry name" value="ACYL-COENZYME A THIOESTERASE MBLAC2"/>
    <property type="match status" value="1"/>
</dbReference>
<keyword evidence="3" id="KW-0378">Hydrolase</keyword>
<name>A0A540WV83_9BACT</name>
<dbReference type="GO" id="GO:0016787">
    <property type="term" value="F:hydrolase activity"/>
    <property type="evidence" value="ECO:0007669"/>
    <property type="project" value="UniProtKB-KW"/>
</dbReference>
<dbReference type="InterPro" id="IPR001279">
    <property type="entry name" value="Metallo-B-lactamas"/>
</dbReference>
<dbReference type="Pfam" id="PF00753">
    <property type="entry name" value="Lactamase_B"/>
    <property type="match status" value="1"/>
</dbReference>
<feature type="domain" description="Metallo-beta-lactamase" evidence="2">
    <location>
        <begin position="46"/>
        <end position="216"/>
    </location>
</feature>
<sequence>MRRMRWTHGGNFGRTHACSLTRGAGMGLKTLRLAPEVWVVTGEAYDSNATLFLRESEVLMVDALASRADAEALREWVAGSLRAQVRQVVCTHGFSDHLAGLQAFPEASVWAHARFEETFRLERFRSDEETGFYRAPDRCVDAPLSLEWGRYTLDVFPNPGHTASTLNLDVPALDVLLSADIAVGNMAYVAYGEPADIDAALARAEARGRTRVIQGHGGVSSARTLGAARHYLRALEAAVRETRGVPERVRAIPLGACLPEDVEGGDFEAFFHRRNLDEVLSRGLWSASPPGERPGRSG</sequence>
<dbReference type="SMART" id="SM00849">
    <property type="entry name" value="Lactamase_B"/>
    <property type="match status" value="1"/>
</dbReference>
<dbReference type="PANTHER" id="PTHR42951">
    <property type="entry name" value="METALLO-BETA-LACTAMASE DOMAIN-CONTAINING"/>
    <property type="match status" value="1"/>
</dbReference>
<proteinExistence type="inferred from homology"/>
<comment type="similarity">
    <text evidence="1">Belongs to the metallo-beta-lactamase superfamily. Class-B beta-lactamase family.</text>
</comment>
<dbReference type="Gene3D" id="3.60.15.10">
    <property type="entry name" value="Ribonuclease Z/Hydroxyacylglutathione hydrolase-like"/>
    <property type="match status" value="1"/>
</dbReference>
<keyword evidence="4" id="KW-1185">Reference proteome</keyword>
<evidence type="ECO:0000313" key="4">
    <source>
        <dbReference type="Proteomes" id="UP000315369"/>
    </source>
</evidence>
<gene>
    <name evidence="3" type="ORF">FJV41_26550</name>
</gene>
<evidence type="ECO:0000313" key="3">
    <source>
        <dbReference type="EMBL" id="TQF12923.1"/>
    </source>
</evidence>
<dbReference type="InterPro" id="IPR050855">
    <property type="entry name" value="NDM-1-like"/>
</dbReference>
<reference evidence="3 4" key="1">
    <citation type="submission" date="2019-06" db="EMBL/GenBank/DDBJ databases">
        <authorList>
            <person name="Livingstone P."/>
            <person name="Whitworth D."/>
        </authorList>
    </citation>
    <scope>NUCLEOTIDE SEQUENCE [LARGE SCALE GENOMIC DNA]</scope>
    <source>
        <strain evidence="3 4">AM401</strain>
    </source>
</reference>
<dbReference type="OrthoDB" id="1273797at2"/>
<evidence type="ECO:0000259" key="2">
    <source>
        <dbReference type="SMART" id="SM00849"/>
    </source>
</evidence>
<dbReference type="GO" id="GO:0017001">
    <property type="term" value="P:antibiotic catabolic process"/>
    <property type="evidence" value="ECO:0007669"/>
    <property type="project" value="UniProtKB-ARBA"/>
</dbReference>
<accession>A0A540WV83</accession>
<evidence type="ECO:0000256" key="1">
    <source>
        <dbReference type="ARBA" id="ARBA00005250"/>
    </source>
</evidence>
<dbReference type="InterPro" id="IPR036866">
    <property type="entry name" value="RibonucZ/Hydroxyglut_hydro"/>
</dbReference>
<dbReference type="EMBL" id="VIFM01000119">
    <property type="protein sequence ID" value="TQF12923.1"/>
    <property type="molecule type" value="Genomic_DNA"/>
</dbReference>